<evidence type="ECO:0000313" key="2">
    <source>
        <dbReference type="EMBL" id="RTR05141.1"/>
    </source>
</evidence>
<accession>A0A431V6R9</accession>
<organism evidence="2 3">
    <name type="scientific">Halomonas nitroreducens</name>
    <dbReference type="NCBI Taxonomy" id="447425"/>
    <lineage>
        <taxon>Bacteria</taxon>
        <taxon>Pseudomonadati</taxon>
        <taxon>Pseudomonadota</taxon>
        <taxon>Gammaproteobacteria</taxon>
        <taxon>Oceanospirillales</taxon>
        <taxon>Halomonadaceae</taxon>
        <taxon>Halomonas</taxon>
    </lineage>
</organism>
<name>A0A431V6R9_9GAMM</name>
<dbReference type="InterPro" id="IPR054297">
    <property type="entry name" value="DUF7033"/>
</dbReference>
<reference evidence="2 3" key="1">
    <citation type="submission" date="2018-12" db="EMBL/GenBank/DDBJ databases">
        <authorList>
            <person name="Yu L."/>
        </authorList>
    </citation>
    <scope>NUCLEOTIDE SEQUENCE [LARGE SCALE GENOMIC DNA]</scope>
    <source>
        <strain evidence="2 3">11S</strain>
    </source>
</reference>
<gene>
    <name evidence="2" type="ORF">EKG36_07910</name>
</gene>
<feature type="domain" description="DUF7033" evidence="1">
    <location>
        <begin position="11"/>
        <end position="99"/>
    </location>
</feature>
<evidence type="ECO:0000259" key="1">
    <source>
        <dbReference type="Pfam" id="PF23019"/>
    </source>
</evidence>
<dbReference type="GO" id="GO:0005975">
    <property type="term" value="P:carbohydrate metabolic process"/>
    <property type="evidence" value="ECO:0007669"/>
    <property type="project" value="InterPro"/>
</dbReference>
<dbReference type="OrthoDB" id="5573484at2"/>
<keyword evidence="3" id="KW-1185">Reference proteome</keyword>
<sequence length="359" mass="41208">MVEQDAEGWVVHYDIPGLTYWMLSRQEEVDAEARDRHGRFPAGASHAGRYGYLDRPVVDEWLDILGQVMQRQWPGVALREHRFTTRPTHDVDRPSRYGFAGDVRLLRVMAGDTLRHRRPQALLLGPWVWLTTRRALHPLDPLNTFDWLMATSERHGLTSAFYFICGRTDPRMDADYEPEHPAIRHLLRRIHARGHEIGLHPSYHTYRNPKELTNEAERLRRVCTEEGIEQAAWGGRMHYLRWHTPLTLQGWQQAGMSYDSTLGYAEMPGFRCGTCFEYPAFDPVRGEAPGLRIRPLIAMESSVIGASYLGLGTGEAAFERFVTLKSRCRAVGGSFTLLWHNSELVTTKQRALYERVLAA</sequence>
<dbReference type="SUPFAM" id="SSF88713">
    <property type="entry name" value="Glycoside hydrolase/deacetylase"/>
    <property type="match status" value="1"/>
</dbReference>
<dbReference type="InterPro" id="IPR011330">
    <property type="entry name" value="Glyco_hydro/deAcase_b/a-brl"/>
</dbReference>
<dbReference type="Gene3D" id="3.20.20.370">
    <property type="entry name" value="Glycoside hydrolase/deacetylase"/>
    <property type="match status" value="1"/>
</dbReference>
<dbReference type="Pfam" id="PF23019">
    <property type="entry name" value="DUF7033"/>
    <property type="match status" value="1"/>
</dbReference>
<dbReference type="CDD" id="cd10931">
    <property type="entry name" value="CE4_u7"/>
    <property type="match status" value="1"/>
</dbReference>
<dbReference type="EMBL" id="RXNS01000006">
    <property type="protein sequence ID" value="RTR05141.1"/>
    <property type="molecule type" value="Genomic_DNA"/>
</dbReference>
<dbReference type="AlphaFoldDB" id="A0A431V6R9"/>
<dbReference type="Proteomes" id="UP000267400">
    <property type="component" value="Unassembled WGS sequence"/>
</dbReference>
<proteinExistence type="predicted"/>
<evidence type="ECO:0000313" key="3">
    <source>
        <dbReference type="Proteomes" id="UP000267400"/>
    </source>
</evidence>
<protein>
    <recommendedName>
        <fullName evidence="1">DUF7033 domain-containing protein</fullName>
    </recommendedName>
</protein>
<comment type="caution">
    <text evidence="2">The sequence shown here is derived from an EMBL/GenBank/DDBJ whole genome shotgun (WGS) entry which is preliminary data.</text>
</comment>